<keyword evidence="1" id="KW-0472">Membrane</keyword>
<dbReference type="HOGENOM" id="CLU_1040919_0_0_9"/>
<evidence type="ECO:0000256" key="1">
    <source>
        <dbReference type="SAM" id="Phobius"/>
    </source>
</evidence>
<gene>
    <name evidence="2" type="ordered locus">CBO0023</name>
</gene>
<proteinExistence type="predicted"/>
<feature type="transmembrane region" description="Helical" evidence="1">
    <location>
        <begin position="238"/>
        <end position="262"/>
    </location>
</feature>
<keyword evidence="3" id="KW-1185">Reference proteome</keyword>
<dbReference type="AlphaFoldDB" id="A5HXR8"/>
<accession>A5HXR8</accession>
<dbReference type="Proteomes" id="UP000001986">
    <property type="component" value="Chromosome"/>
</dbReference>
<dbReference type="GeneID" id="5187814"/>
<dbReference type="EMBL" id="AM412317">
    <property type="protein sequence ID" value="CAL81576.1"/>
    <property type="molecule type" value="Genomic_DNA"/>
</dbReference>
<dbReference type="PATRIC" id="fig|413999.7.peg.21"/>
<sequence>MKNLILNQIYSTKKNVVTSILLILFFNICQLISILNDGKLDKLEVRPLDFFIKIYGGVHSKFFIFQYIQWIVVICTLLLIIENIINSYKGLDLMIINRSGFRLKWWSSKIISLFLLNIIYIIAIIVIYKILSIIFLCPSNYKIWSTYSKIYYIDLYNSTINPDKVLFMCLCIMLTGFIAISTFFQTINEITNNNIKIFIVFIIIMVINGILHMNNLIPRVLSPLNYPSILDITPNVGNYIKCIILNIVLIIFNTMVGSIFIIKKDIL</sequence>
<feature type="transmembrane region" description="Helical" evidence="1">
    <location>
        <begin position="110"/>
        <end position="136"/>
    </location>
</feature>
<dbReference type="KEGG" id="cbo:CBO0023"/>
<keyword evidence="1" id="KW-1133">Transmembrane helix</keyword>
<accession>A7FZU4</accession>
<feature type="transmembrane region" description="Helical" evidence="1">
    <location>
        <begin position="197"/>
        <end position="218"/>
    </location>
</feature>
<evidence type="ECO:0000313" key="2">
    <source>
        <dbReference type="EMBL" id="CAL81576.1"/>
    </source>
</evidence>
<dbReference type="RefSeq" id="WP_003359489.1">
    <property type="nucleotide sequence ID" value="NC_009698.1"/>
</dbReference>
<feature type="transmembrane region" description="Helical" evidence="1">
    <location>
        <begin position="67"/>
        <end position="89"/>
    </location>
</feature>
<organism evidence="2 3">
    <name type="scientific">Clostridium botulinum (strain Hall / ATCC 3502 / NCTC 13319 / Type A)</name>
    <dbReference type="NCBI Taxonomy" id="441771"/>
    <lineage>
        <taxon>Bacteria</taxon>
        <taxon>Bacillati</taxon>
        <taxon>Bacillota</taxon>
        <taxon>Clostridia</taxon>
        <taxon>Eubacteriales</taxon>
        <taxon>Clostridiaceae</taxon>
        <taxon>Clostridium</taxon>
    </lineage>
</organism>
<keyword evidence="1" id="KW-0812">Transmembrane</keyword>
<feature type="transmembrane region" description="Helical" evidence="1">
    <location>
        <begin position="165"/>
        <end position="185"/>
    </location>
</feature>
<reference evidence="2 3" key="1">
    <citation type="journal article" date="2007" name="Genome Res.">
        <title>Genome sequence of a proteolytic (Group I) Clostridium botulinum strain Hall A and comparative analysis of the clostridial genomes.</title>
        <authorList>
            <person name="Sebaihia M."/>
            <person name="Peck M.W."/>
            <person name="Minton N.P."/>
            <person name="Thomson N.R."/>
            <person name="Holden M.T.G."/>
            <person name="Mitchell W.J."/>
            <person name="Carter A.T."/>
            <person name="Bentley S.D."/>
            <person name="Mason D.R."/>
            <person name="Crossman L."/>
            <person name="Paul C.J."/>
            <person name="Ivens A."/>
            <person name="Wells-Bennik M.H.J."/>
            <person name="Davis I.J."/>
            <person name="Cerdeno-Tarraga A.M."/>
            <person name="Churcher C."/>
            <person name="Quail M.A."/>
            <person name="Chillingworth T."/>
            <person name="Feltwell T."/>
            <person name="Fraser A."/>
            <person name="Goodhead I."/>
            <person name="Hance Z."/>
            <person name="Jagels K."/>
            <person name="Larke N."/>
            <person name="Maddison M."/>
            <person name="Moule S."/>
            <person name="Mungall K."/>
            <person name="Norbertczak H."/>
            <person name="Rabbinowitsch E."/>
            <person name="Sanders M."/>
            <person name="Simmonds M."/>
            <person name="White B."/>
            <person name="Whithead S."/>
            <person name="Parkhill J."/>
        </authorList>
    </citation>
    <scope>NUCLEOTIDE SEQUENCE [LARGE SCALE GENOMIC DNA]</scope>
    <source>
        <strain evidence="3">Hall / ATCC 3502 / NCTC 13319 / Type A [Sanger]</strain>
    </source>
</reference>
<protein>
    <submittedName>
        <fullName evidence="2">Membrane protein</fullName>
    </submittedName>
</protein>
<name>A5HXR8_CLOBH</name>
<dbReference type="KEGG" id="cbh:CLC_0040"/>
<feature type="transmembrane region" description="Helical" evidence="1">
    <location>
        <begin position="16"/>
        <end position="35"/>
    </location>
</feature>
<evidence type="ECO:0000313" key="3">
    <source>
        <dbReference type="Proteomes" id="UP000001986"/>
    </source>
</evidence>